<keyword evidence="2" id="KW-0812">Transmembrane</keyword>
<dbReference type="NCBIfam" id="TIGR03934">
    <property type="entry name" value="TQXA_dom"/>
    <property type="match status" value="1"/>
</dbReference>
<evidence type="ECO:0000256" key="1">
    <source>
        <dbReference type="SAM" id="MobiDB-lite"/>
    </source>
</evidence>
<reference evidence="5 6" key="1">
    <citation type="submission" date="2016-04" db="EMBL/GenBank/DDBJ databases">
        <title>First whole genome shotgun sequence of the bacterium Enteractinococcus sp. strain UASWS1574.</title>
        <authorList>
            <person name="Crovadore J."/>
            <person name="Chablais R."/>
            <person name="Lefort F."/>
        </authorList>
    </citation>
    <scope>NUCLEOTIDE SEQUENCE [LARGE SCALE GENOMIC DNA]</scope>
    <source>
        <strain evidence="5 6">UASWS1574</strain>
    </source>
</reference>
<evidence type="ECO:0000256" key="3">
    <source>
        <dbReference type="SAM" id="SignalP"/>
    </source>
</evidence>
<evidence type="ECO:0000256" key="2">
    <source>
        <dbReference type="SAM" id="Phobius"/>
    </source>
</evidence>
<accession>A0A1B7LZT6</accession>
<evidence type="ECO:0000313" key="5">
    <source>
        <dbReference type="EMBL" id="OAV61178.1"/>
    </source>
</evidence>
<feature type="signal peptide" evidence="3">
    <location>
        <begin position="1"/>
        <end position="22"/>
    </location>
</feature>
<dbReference type="InterPro" id="IPR013552">
    <property type="entry name" value="Thioester_dom"/>
</dbReference>
<protein>
    <recommendedName>
        <fullName evidence="4">Thioester domain-containing protein</fullName>
    </recommendedName>
</protein>
<evidence type="ECO:0000259" key="4">
    <source>
        <dbReference type="Pfam" id="PF08341"/>
    </source>
</evidence>
<dbReference type="InterPro" id="IPR023849">
    <property type="entry name" value="TQXA_dom"/>
</dbReference>
<sequence>MKHTFLASLATVTLSMSAPLGAAPAQASQSDEVEHEIHAVMGPEQEYQRGLTVNDVAPTLRSVTVDGESILAYCIEYWVRAASPDHQAAVTGWDGFTGDNHFKTNPQVREAVAWILHNSYPALSLGELEERTSSSALTEPEAIAATQAAIWFYTDDFVSDGDLTVEPTPGNAASLRDTSDENVQKIFDYLTGEDNTGLTEQELQASVTLTDASTADVNAPEAVLESKTAEADHILGPVIINSSSEHVNLHLETTADISPDDVTLLDPQGQRIDVTTPVAVEELWVHVPADATSGSVQLAAESTEYGYTGRLIIPEPAPDRRFQTIVVVDQTSDSATTDLALHWEQPGIPEPPITTPPTENGVEQTPQVDDVIAEPSAPAAQTVTNAPVQEHHDSQSNTLNVAVEKTTQTPAPSQAARDAIETEGTVRVDEAPAEELAETGAHQTRNVLVALGTIAVGGILTLVNRLRRRRA</sequence>
<dbReference type="Proteomes" id="UP000078292">
    <property type="component" value="Unassembled WGS sequence"/>
</dbReference>
<feature type="domain" description="Thioester" evidence="4">
    <location>
        <begin position="72"/>
        <end position="195"/>
    </location>
</feature>
<comment type="caution">
    <text evidence="5">The sequence shown here is derived from an EMBL/GenBank/DDBJ whole genome shotgun (WGS) entry which is preliminary data.</text>
</comment>
<dbReference type="Pfam" id="PF08341">
    <property type="entry name" value="TED"/>
    <property type="match status" value="1"/>
</dbReference>
<feature type="region of interest" description="Disordered" evidence="1">
    <location>
        <begin position="344"/>
        <end position="363"/>
    </location>
</feature>
<organism evidence="5 6">
    <name type="scientific">Enteractinococcus helveticum</name>
    <dbReference type="NCBI Taxonomy" id="1837282"/>
    <lineage>
        <taxon>Bacteria</taxon>
        <taxon>Bacillati</taxon>
        <taxon>Actinomycetota</taxon>
        <taxon>Actinomycetes</taxon>
        <taxon>Micrococcales</taxon>
        <taxon>Micrococcaceae</taxon>
    </lineage>
</organism>
<keyword evidence="3" id="KW-0732">Signal</keyword>
<evidence type="ECO:0000313" key="6">
    <source>
        <dbReference type="Proteomes" id="UP000078292"/>
    </source>
</evidence>
<dbReference type="AlphaFoldDB" id="A0A1B7LZT6"/>
<dbReference type="OrthoDB" id="2676146at2"/>
<proteinExistence type="predicted"/>
<dbReference type="RefSeq" id="WP_043057771.1">
    <property type="nucleotide sequence ID" value="NZ_LXEY01000017.1"/>
</dbReference>
<dbReference type="STRING" id="1837282.A6F49_09390"/>
<keyword evidence="6" id="KW-1185">Reference proteome</keyword>
<dbReference type="EMBL" id="LXEY01000017">
    <property type="protein sequence ID" value="OAV61178.1"/>
    <property type="molecule type" value="Genomic_DNA"/>
</dbReference>
<feature type="transmembrane region" description="Helical" evidence="2">
    <location>
        <begin position="447"/>
        <end position="466"/>
    </location>
</feature>
<name>A0A1B7LZT6_9MICC</name>
<keyword evidence="2" id="KW-1133">Transmembrane helix</keyword>
<feature type="chain" id="PRO_5039383772" description="Thioester domain-containing protein" evidence="3">
    <location>
        <begin position="23"/>
        <end position="471"/>
    </location>
</feature>
<gene>
    <name evidence="5" type="ORF">A6F49_09390</name>
</gene>
<dbReference type="Gene3D" id="1.10.150.480">
    <property type="match status" value="1"/>
</dbReference>
<keyword evidence="2" id="KW-0472">Membrane</keyword>